<feature type="region of interest" description="Disordered" evidence="1">
    <location>
        <begin position="80"/>
        <end position="109"/>
    </location>
</feature>
<evidence type="ECO:0000313" key="3">
    <source>
        <dbReference type="Proteomes" id="UP001595075"/>
    </source>
</evidence>
<proteinExistence type="predicted"/>
<gene>
    <name evidence="2" type="ORF">VTL71DRAFT_15077</name>
</gene>
<protein>
    <recommendedName>
        <fullName evidence="4">F-box domain-containing protein</fullName>
    </recommendedName>
</protein>
<organism evidence="2 3">
    <name type="scientific">Oculimacula yallundae</name>
    <dbReference type="NCBI Taxonomy" id="86028"/>
    <lineage>
        <taxon>Eukaryota</taxon>
        <taxon>Fungi</taxon>
        <taxon>Dikarya</taxon>
        <taxon>Ascomycota</taxon>
        <taxon>Pezizomycotina</taxon>
        <taxon>Leotiomycetes</taxon>
        <taxon>Helotiales</taxon>
        <taxon>Ploettnerulaceae</taxon>
        <taxon>Oculimacula</taxon>
    </lineage>
</organism>
<keyword evidence="3" id="KW-1185">Reference proteome</keyword>
<name>A0ABR4CFK0_9HELO</name>
<comment type="caution">
    <text evidence="2">The sequence shown here is derived from an EMBL/GenBank/DDBJ whole genome shotgun (WGS) entry which is preliminary data.</text>
</comment>
<evidence type="ECO:0000256" key="1">
    <source>
        <dbReference type="SAM" id="MobiDB-lite"/>
    </source>
</evidence>
<feature type="region of interest" description="Disordered" evidence="1">
    <location>
        <begin position="407"/>
        <end position="448"/>
    </location>
</feature>
<sequence>MPPKATKQAPCKATNPRSPPKPRKRKPPTSPSAPTPTWEIGLTSIAARERKRFKLSRASLQEELDQDYITTEASKLTGESANSWGTTLESPIHGSRRPKARSRGLAKVKREEVGGDGGVEDAYLSMFNAMMPQRREAIENVLERTPILRIPLEVRERIYAYLLLYPAPILVKDDWRSVERNPFVDHSLMLVCKQFAFEATSFVYRNNTFRALIRETPKKTMRFEPPAKLPLVAHAILRNIIIDCSKNCWNLEWHENIASGLEILAKSKPCIDTVTLVVVPQRVGMSHTAMGIESTPVTFADFMYCSGPFMRALRKLAPRRLKVVVKKPGKVKLGFEVDLTYLQVGAGEVGVFAGGNKETLRVRVERRNALRKVLIGLKGRFEDIFEDTEWALGEGLCELVSGGDQGRGGNGLQGAEGEGGNGNGIEDGDDDAERAGRERSPSEAMWIF</sequence>
<feature type="region of interest" description="Disordered" evidence="1">
    <location>
        <begin position="1"/>
        <end position="43"/>
    </location>
</feature>
<accession>A0ABR4CFK0</accession>
<evidence type="ECO:0000313" key="2">
    <source>
        <dbReference type="EMBL" id="KAL2068739.1"/>
    </source>
</evidence>
<dbReference type="EMBL" id="JAZHXI010000008">
    <property type="protein sequence ID" value="KAL2068739.1"/>
    <property type="molecule type" value="Genomic_DNA"/>
</dbReference>
<reference evidence="2 3" key="1">
    <citation type="journal article" date="2024" name="Commun. Biol.">
        <title>Comparative genomic analysis of thermophilic fungi reveals convergent evolutionary adaptations and gene losses.</title>
        <authorList>
            <person name="Steindorff A.S."/>
            <person name="Aguilar-Pontes M.V."/>
            <person name="Robinson A.J."/>
            <person name="Andreopoulos B."/>
            <person name="LaButti K."/>
            <person name="Kuo A."/>
            <person name="Mondo S."/>
            <person name="Riley R."/>
            <person name="Otillar R."/>
            <person name="Haridas S."/>
            <person name="Lipzen A."/>
            <person name="Grimwood J."/>
            <person name="Schmutz J."/>
            <person name="Clum A."/>
            <person name="Reid I.D."/>
            <person name="Moisan M.C."/>
            <person name="Butler G."/>
            <person name="Nguyen T.T.M."/>
            <person name="Dewar K."/>
            <person name="Conant G."/>
            <person name="Drula E."/>
            <person name="Henrissat B."/>
            <person name="Hansel C."/>
            <person name="Singer S."/>
            <person name="Hutchinson M.I."/>
            <person name="de Vries R.P."/>
            <person name="Natvig D.O."/>
            <person name="Powell A.J."/>
            <person name="Tsang A."/>
            <person name="Grigoriev I.V."/>
        </authorList>
    </citation>
    <scope>NUCLEOTIDE SEQUENCE [LARGE SCALE GENOMIC DNA]</scope>
    <source>
        <strain evidence="2 3">CBS 494.80</strain>
    </source>
</reference>
<evidence type="ECO:0008006" key="4">
    <source>
        <dbReference type="Google" id="ProtNLM"/>
    </source>
</evidence>
<feature type="compositionally biased region" description="Basic residues" evidence="1">
    <location>
        <begin position="94"/>
        <end position="107"/>
    </location>
</feature>
<dbReference type="Proteomes" id="UP001595075">
    <property type="component" value="Unassembled WGS sequence"/>
</dbReference>
<feature type="compositionally biased region" description="Polar residues" evidence="1">
    <location>
        <begin position="80"/>
        <end position="89"/>
    </location>
</feature>
<feature type="compositionally biased region" description="Gly residues" evidence="1">
    <location>
        <begin position="407"/>
        <end position="425"/>
    </location>
</feature>